<dbReference type="RefSeq" id="XP_005771633.1">
    <property type="nucleotide sequence ID" value="XM_005771576.1"/>
</dbReference>
<name>A0A0D3J6R9_EMIH1</name>
<feature type="region of interest" description="Disordered" evidence="1">
    <location>
        <begin position="193"/>
        <end position="249"/>
    </location>
</feature>
<sequence length="350" mass="38387">METWAMRLSVQRRLGLPLDVACQAAAAGKKTRNGKTHDEYGDAAVNVPQQGHNTRHKYTLRRLILALRAAWGTAVRMEPKAHLGQSYNKQPDVDADNIGKDGTHYCGDVKVVCSLSSSGEHGWWAATAAYRPTAGIIATPGKTRASKAADVLQNKLTRAQYLDEVTWTTKSWLGLQKQRISVVLHTARGHFFRLGTEGPSRPPGMSTGKEASVPSDAAAPDRLNGSVGAAAKRPRDSEGAERYGGPASNPKAEALSENLGCAHAHGCCESSEAELARRELLELITAPDADGTWNMTRARMRQHEYYFIVQRRLARHYCWLELLSRPTSSRCWVSAAHLLTRDFDVHALLA</sequence>
<dbReference type="EnsemblProtists" id="EOD19204">
    <property type="protein sequence ID" value="EOD19204"/>
    <property type="gene ID" value="EMIHUDRAFT_243152"/>
</dbReference>
<protein>
    <submittedName>
        <fullName evidence="2">Uncharacterized protein</fullName>
    </submittedName>
</protein>
<accession>A0A0D3J6R9</accession>
<reference evidence="2" key="2">
    <citation type="submission" date="2024-10" db="UniProtKB">
        <authorList>
            <consortium name="EnsemblProtists"/>
        </authorList>
    </citation>
    <scope>IDENTIFICATION</scope>
</reference>
<evidence type="ECO:0000313" key="2">
    <source>
        <dbReference type="EnsemblProtists" id="EOD19204"/>
    </source>
</evidence>
<dbReference type="KEGG" id="ehx:EMIHUDRAFT_243152"/>
<dbReference type="HOGENOM" id="CLU_793282_0_0_1"/>
<evidence type="ECO:0000256" key="1">
    <source>
        <dbReference type="SAM" id="MobiDB-lite"/>
    </source>
</evidence>
<organism evidence="2 3">
    <name type="scientific">Emiliania huxleyi (strain CCMP1516)</name>
    <dbReference type="NCBI Taxonomy" id="280463"/>
    <lineage>
        <taxon>Eukaryota</taxon>
        <taxon>Haptista</taxon>
        <taxon>Haptophyta</taxon>
        <taxon>Prymnesiophyceae</taxon>
        <taxon>Isochrysidales</taxon>
        <taxon>Noelaerhabdaceae</taxon>
        <taxon>Emiliania</taxon>
    </lineage>
</organism>
<dbReference type="AlphaFoldDB" id="A0A0D3J6R9"/>
<evidence type="ECO:0000313" key="3">
    <source>
        <dbReference type="Proteomes" id="UP000013827"/>
    </source>
</evidence>
<reference evidence="3" key="1">
    <citation type="journal article" date="2013" name="Nature">
        <title>Pan genome of the phytoplankton Emiliania underpins its global distribution.</title>
        <authorList>
            <person name="Read B.A."/>
            <person name="Kegel J."/>
            <person name="Klute M.J."/>
            <person name="Kuo A."/>
            <person name="Lefebvre S.C."/>
            <person name="Maumus F."/>
            <person name="Mayer C."/>
            <person name="Miller J."/>
            <person name="Monier A."/>
            <person name="Salamov A."/>
            <person name="Young J."/>
            <person name="Aguilar M."/>
            <person name="Claverie J.M."/>
            <person name="Frickenhaus S."/>
            <person name="Gonzalez K."/>
            <person name="Herman E.K."/>
            <person name="Lin Y.C."/>
            <person name="Napier J."/>
            <person name="Ogata H."/>
            <person name="Sarno A.F."/>
            <person name="Shmutz J."/>
            <person name="Schroeder D."/>
            <person name="de Vargas C."/>
            <person name="Verret F."/>
            <person name="von Dassow P."/>
            <person name="Valentin K."/>
            <person name="Van de Peer Y."/>
            <person name="Wheeler G."/>
            <person name="Dacks J.B."/>
            <person name="Delwiche C.F."/>
            <person name="Dyhrman S.T."/>
            <person name="Glockner G."/>
            <person name="John U."/>
            <person name="Richards T."/>
            <person name="Worden A.Z."/>
            <person name="Zhang X."/>
            <person name="Grigoriev I.V."/>
            <person name="Allen A.E."/>
            <person name="Bidle K."/>
            <person name="Borodovsky M."/>
            <person name="Bowler C."/>
            <person name="Brownlee C."/>
            <person name="Cock J.M."/>
            <person name="Elias M."/>
            <person name="Gladyshev V.N."/>
            <person name="Groth M."/>
            <person name="Guda C."/>
            <person name="Hadaegh A."/>
            <person name="Iglesias-Rodriguez M.D."/>
            <person name="Jenkins J."/>
            <person name="Jones B.M."/>
            <person name="Lawson T."/>
            <person name="Leese F."/>
            <person name="Lindquist E."/>
            <person name="Lobanov A."/>
            <person name="Lomsadze A."/>
            <person name="Malik S.B."/>
            <person name="Marsh M.E."/>
            <person name="Mackinder L."/>
            <person name="Mock T."/>
            <person name="Mueller-Roeber B."/>
            <person name="Pagarete A."/>
            <person name="Parker M."/>
            <person name="Probert I."/>
            <person name="Quesneville H."/>
            <person name="Raines C."/>
            <person name="Rensing S.A."/>
            <person name="Riano-Pachon D.M."/>
            <person name="Richier S."/>
            <person name="Rokitta S."/>
            <person name="Shiraiwa Y."/>
            <person name="Soanes D.M."/>
            <person name="van der Giezen M."/>
            <person name="Wahlund T.M."/>
            <person name="Williams B."/>
            <person name="Wilson W."/>
            <person name="Wolfe G."/>
            <person name="Wurch L.L."/>
        </authorList>
    </citation>
    <scope>NUCLEOTIDE SEQUENCE</scope>
</reference>
<proteinExistence type="predicted"/>
<dbReference type="Proteomes" id="UP000013827">
    <property type="component" value="Unassembled WGS sequence"/>
</dbReference>
<dbReference type="PaxDb" id="2903-EOD19204"/>
<dbReference type="GeneID" id="17264750"/>
<keyword evidence="3" id="KW-1185">Reference proteome</keyword>